<proteinExistence type="inferred from homology"/>
<dbReference type="Proteomes" id="UP000069773">
    <property type="component" value="Unassembled WGS sequence"/>
</dbReference>
<dbReference type="Pfam" id="PF06013">
    <property type="entry name" value="WXG100"/>
    <property type="match status" value="1"/>
</dbReference>
<dbReference type="InterPro" id="IPR010310">
    <property type="entry name" value="T7SS_ESAT-6-like"/>
</dbReference>
<dbReference type="NCBIfam" id="TIGR03930">
    <property type="entry name" value="WXG100_ESAT6"/>
    <property type="match status" value="1"/>
</dbReference>
<gene>
    <name evidence="3" type="ORF">H7I77_26770</name>
    <name evidence="2" type="ORF">RMCN_1738</name>
</gene>
<organism evidence="3 5">
    <name type="scientific">Mycolicibacterium novocastrense</name>
    <name type="common">Mycobacterium novocastrense</name>
    <dbReference type="NCBI Taxonomy" id="59813"/>
    <lineage>
        <taxon>Bacteria</taxon>
        <taxon>Bacillati</taxon>
        <taxon>Actinomycetota</taxon>
        <taxon>Actinomycetes</taxon>
        <taxon>Mycobacteriales</taxon>
        <taxon>Mycobacteriaceae</taxon>
        <taxon>Mycolicibacterium</taxon>
    </lineage>
</organism>
<dbReference type="Proteomes" id="UP001207528">
    <property type="component" value="Unassembled WGS sequence"/>
</dbReference>
<evidence type="ECO:0000313" key="2">
    <source>
        <dbReference type="EMBL" id="GAT08605.1"/>
    </source>
</evidence>
<keyword evidence="4" id="KW-1185">Reference proteome</keyword>
<name>A0AAW5SS59_MYCNV</name>
<dbReference type="RefSeq" id="WP_064412998.1">
    <property type="nucleotide sequence ID" value="NZ_BCTA01000026.1"/>
</dbReference>
<dbReference type="EMBL" id="JACKTI010000073">
    <property type="protein sequence ID" value="MCV7026905.1"/>
    <property type="molecule type" value="Genomic_DNA"/>
</dbReference>
<accession>A0AAW5SS59</accession>
<reference evidence="3" key="3">
    <citation type="journal article" date="2022" name="BMC Genomics">
        <title>Comparative genome analysis of mycobacteria focusing on tRNA and non-coding RNA.</title>
        <authorList>
            <person name="Behra P.R.K."/>
            <person name="Pettersson B.M.F."/>
            <person name="Ramesh M."/>
            <person name="Das S."/>
            <person name="Dasgupta S."/>
            <person name="Kirsebom L.A."/>
        </authorList>
    </citation>
    <scope>NUCLEOTIDE SEQUENCE</scope>
    <source>
        <strain evidence="3">DSM 44203</strain>
    </source>
</reference>
<dbReference type="SUPFAM" id="SSF140453">
    <property type="entry name" value="EsxAB dimer-like"/>
    <property type="match status" value="1"/>
</dbReference>
<evidence type="ECO:0000313" key="5">
    <source>
        <dbReference type="Proteomes" id="UP001207528"/>
    </source>
</evidence>
<evidence type="ECO:0000313" key="3">
    <source>
        <dbReference type="EMBL" id="MCV7026905.1"/>
    </source>
</evidence>
<evidence type="ECO:0000313" key="4">
    <source>
        <dbReference type="Proteomes" id="UP000069773"/>
    </source>
</evidence>
<comment type="caution">
    <text evidence="3">The sequence shown here is derived from an EMBL/GenBank/DDBJ whole genome shotgun (WGS) entry which is preliminary data.</text>
</comment>
<comment type="similarity">
    <text evidence="1">Belongs to the WXG100 family.</text>
</comment>
<protein>
    <recommendedName>
        <fullName evidence="1">ESAT-6-like protein</fullName>
    </recommendedName>
</protein>
<dbReference type="EMBL" id="BCTA01000026">
    <property type="protein sequence ID" value="GAT08605.1"/>
    <property type="molecule type" value="Genomic_DNA"/>
</dbReference>
<dbReference type="AlphaFoldDB" id="A0AAW5SS59"/>
<reference evidence="3" key="2">
    <citation type="submission" date="2020-07" db="EMBL/GenBank/DDBJ databases">
        <authorList>
            <person name="Pettersson B.M.F."/>
            <person name="Behra P.R.K."/>
            <person name="Ramesh M."/>
            <person name="Das S."/>
            <person name="Dasgupta S."/>
            <person name="Kirsebom L.A."/>
        </authorList>
    </citation>
    <scope>NUCLEOTIDE SEQUENCE</scope>
    <source>
        <strain evidence="3">DSM 44203</strain>
    </source>
</reference>
<reference evidence="2 4" key="1">
    <citation type="journal article" date="2016" name="Genome Announc.">
        <title>Draft Genome Sequences of Five Rapidly Growing Mycobacterium Species, M. thermoresistibile, M. fortuitum subsp. acetamidolyticum, M. canariasense, M. brisbanense, and M. novocastrense.</title>
        <authorList>
            <person name="Katahira K."/>
            <person name="Ogura Y."/>
            <person name="Gotoh Y."/>
            <person name="Hayashi T."/>
        </authorList>
    </citation>
    <scope>NUCLEOTIDE SEQUENCE [LARGE SCALE GENOMIC DNA]</scope>
    <source>
        <strain evidence="2 4">JCM18114</strain>
    </source>
</reference>
<sequence>MTEKVYNYAAIDGSSSELSAAVAQTEGLLTEGKGSLTALAAVWGGASSEAYQAVQMRWDTASAELNAALKNLAATIQEAGGTGGTMFQADRLIESSFGA</sequence>
<dbReference type="Gene3D" id="1.10.287.1060">
    <property type="entry name" value="ESAT-6-like"/>
    <property type="match status" value="1"/>
</dbReference>
<dbReference type="InterPro" id="IPR036689">
    <property type="entry name" value="ESAT-6-like_sf"/>
</dbReference>
<evidence type="ECO:0000256" key="1">
    <source>
        <dbReference type="RuleBase" id="RU362001"/>
    </source>
</evidence>